<keyword evidence="1" id="KW-1133">Transmembrane helix</keyword>
<feature type="signal peptide" evidence="2">
    <location>
        <begin position="1"/>
        <end position="29"/>
    </location>
</feature>
<feature type="domain" description="GGDEF" evidence="6">
    <location>
        <begin position="614"/>
        <end position="750"/>
    </location>
</feature>
<dbReference type="SUPFAM" id="SSF55073">
    <property type="entry name" value="Nucleotide cyclase"/>
    <property type="match status" value="1"/>
</dbReference>
<dbReference type="InterPro" id="IPR001610">
    <property type="entry name" value="PAC"/>
</dbReference>
<organism evidence="7 8">
    <name type="scientific">Roseibium hamelinense</name>
    <dbReference type="NCBI Taxonomy" id="150831"/>
    <lineage>
        <taxon>Bacteria</taxon>
        <taxon>Pseudomonadati</taxon>
        <taxon>Pseudomonadota</taxon>
        <taxon>Alphaproteobacteria</taxon>
        <taxon>Hyphomicrobiales</taxon>
        <taxon>Stappiaceae</taxon>
        <taxon>Roseibium</taxon>
    </lineage>
</organism>
<evidence type="ECO:0000259" key="5">
    <source>
        <dbReference type="PROSITE" id="PS50883"/>
    </source>
</evidence>
<dbReference type="PROSITE" id="PS50883">
    <property type="entry name" value="EAL"/>
    <property type="match status" value="1"/>
</dbReference>
<evidence type="ECO:0000259" key="6">
    <source>
        <dbReference type="PROSITE" id="PS50887"/>
    </source>
</evidence>
<dbReference type="PROSITE" id="PS50113">
    <property type="entry name" value="PAC"/>
    <property type="match status" value="1"/>
</dbReference>
<dbReference type="SUPFAM" id="SSF53850">
    <property type="entry name" value="Periplasmic binding protein-like II"/>
    <property type="match status" value="1"/>
</dbReference>
<dbReference type="InterPro" id="IPR035919">
    <property type="entry name" value="EAL_sf"/>
</dbReference>
<dbReference type="SMART" id="SM00052">
    <property type="entry name" value="EAL"/>
    <property type="match status" value="1"/>
</dbReference>
<feature type="chain" id="PRO_5022168769" evidence="2">
    <location>
        <begin position="30"/>
        <end position="1030"/>
    </location>
</feature>
<dbReference type="InterPro" id="IPR029787">
    <property type="entry name" value="Nucleotide_cyclase"/>
</dbReference>
<dbReference type="InterPro" id="IPR001638">
    <property type="entry name" value="Solute-binding_3/MltF_N"/>
</dbReference>
<evidence type="ECO:0000259" key="4">
    <source>
        <dbReference type="PROSITE" id="PS50113"/>
    </source>
</evidence>
<dbReference type="SMART" id="SM00267">
    <property type="entry name" value="GGDEF"/>
    <property type="match status" value="1"/>
</dbReference>
<dbReference type="SMART" id="SM00086">
    <property type="entry name" value="PAC"/>
    <property type="match status" value="1"/>
</dbReference>
<keyword evidence="8" id="KW-1185">Reference proteome</keyword>
<dbReference type="RefSeq" id="WP_145341163.1">
    <property type="nucleotide sequence ID" value="NZ_SMLY01000086.1"/>
</dbReference>
<dbReference type="NCBIfam" id="TIGR00229">
    <property type="entry name" value="sensory_box"/>
    <property type="match status" value="2"/>
</dbReference>
<evidence type="ECO:0000313" key="8">
    <source>
        <dbReference type="Proteomes" id="UP000320593"/>
    </source>
</evidence>
<gene>
    <name evidence="7" type="ORF">JM93_01105</name>
</gene>
<dbReference type="PROSITE" id="PS50887">
    <property type="entry name" value="GGDEF"/>
    <property type="match status" value="1"/>
</dbReference>
<dbReference type="Pfam" id="PF00497">
    <property type="entry name" value="SBP_bac_3"/>
    <property type="match status" value="1"/>
</dbReference>
<dbReference type="FunFam" id="3.30.70.270:FF:000001">
    <property type="entry name" value="Diguanylate cyclase domain protein"/>
    <property type="match status" value="1"/>
</dbReference>
<dbReference type="SUPFAM" id="SSF55785">
    <property type="entry name" value="PYP-like sensor domain (PAS domain)"/>
    <property type="match status" value="2"/>
</dbReference>
<reference evidence="7 8" key="1">
    <citation type="submission" date="2019-07" db="EMBL/GenBank/DDBJ databases">
        <title>Genomic Encyclopedia of Archaeal and Bacterial Type Strains, Phase II (KMG-II): from individual species to whole genera.</title>
        <authorList>
            <person name="Goeker M."/>
        </authorList>
    </citation>
    <scope>NUCLEOTIDE SEQUENCE [LARGE SCALE GENOMIC DNA]</scope>
    <source>
        <strain evidence="7 8">ATCC BAA-252</strain>
    </source>
</reference>
<dbReference type="Proteomes" id="UP000320593">
    <property type="component" value="Unassembled WGS sequence"/>
</dbReference>
<keyword evidence="1" id="KW-0472">Membrane</keyword>
<dbReference type="OrthoDB" id="9814202at2"/>
<dbReference type="Pfam" id="PF13426">
    <property type="entry name" value="PAS_9"/>
    <property type="match status" value="2"/>
</dbReference>
<feature type="transmembrane region" description="Helical" evidence="1">
    <location>
        <begin position="274"/>
        <end position="294"/>
    </location>
</feature>
<dbReference type="EMBL" id="VLLF01000002">
    <property type="protein sequence ID" value="TWI90128.1"/>
    <property type="molecule type" value="Genomic_DNA"/>
</dbReference>
<evidence type="ECO:0000256" key="2">
    <source>
        <dbReference type="SAM" id="SignalP"/>
    </source>
</evidence>
<dbReference type="SUPFAM" id="SSF141868">
    <property type="entry name" value="EAL domain-like"/>
    <property type="match status" value="1"/>
</dbReference>
<dbReference type="Gene3D" id="3.30.70.270">
    <property type="match status" value="1"/>
</dbReference>
<feature type="domain" description="PAS" evidence="3">
    <location>
        <begin position="339"/>
        <end position="409"/>
    </location>
</feature>
<evidence type="ECO:0000313" key="7">
    <source>
        <dbReference type="EMBL" id="TWI90128.1"/>
    </source>
</evidence>
<dbReference type="GO" id="GO:0003824">
    <property type="term" value="F:catalytic activity"/>
    <property type="evidence" value="ECO:0007669"/>
    <property type="project" value="UniProtKB-ARBA"/>
</dbReference>
<evidence type="ECO:0000256" key="1">
    <source>
        <dbReference type="SAM" id="Phobius"/>
    </source>
</evidence>
<dbReference type="Pfam" id="PF00990">
    <property type="entry name" value="GGDEF"/>
    <property type="match status" value="1"/>
</dbReference>
<dbReference type="InterPro" id="IPR000160">
    <property type="entry name" value="GGDEF_dom"/>
</dbReference>
<dbReference type="Gene3D" id="3.20.20.450">
    <property type="entry name" value="EAL domain"/>
    <property type="match status" value="1"/>
</dbReference>
<dbReference type="AlphaFoldDB" id="A0A562TAG0"/>
<dbReference type="PROSITE" id="PS50112">
    <property type="entry name" value="PAS"/>
    <property type="match status" value="2"/>
</dbReference>
<proteinExistence type="predicted"/>
<name>A0A562TAG0_9HYPH</name>
<dbReference type="NCBIfam" id="TIGR00254">
    <property type="entry name" value="GGDEF"/>
    <property type="match status" value="1"/>
</dbReference>
<dbReference type="PANTHER" id="PTHR44757:SF2">
    <property type="entry name" value="BIOFILM ARCHITECTURE MAINTENANCE PROTEIN MBAA"/>
    <property type="match status" value="1"/>
</dbReference>
<dbReference type="SMART" id="SM00062">
    <property type="entry name" value="PBPb"/>
    <property type="match status" value="1"/>
</dbReference>
<sequence length="1030" mass="114722">MTQARLLGAANTVVFIIALLLLQTVNALAAPVERPGTALPNGDEVIAVVPANWPPQYSLNNKGEPQGFAIDVLDHLADTLGLTVRYVIAETFVDAIALLEQGEADLIPNSGIVPERLSDNLFTPPVETFRIVAFVRTGNVAATSAAALHGKQIGVVKRNAGLFLLRERKDLSLTGYDDAEHALLGLLSGAVNTVVYPDTVFNSLARSHGVADRITQIGTPLKEVPRGLHFNKDRTDLHALFSSAVAAFVYSPAYQQIYTKWYGQEEPYWTEKRVHAAMLSAMIVLIMGFFLWRFMMLREFYKRLTISQQQLIHLNETLEIRVKKRTEELSREVDERKRSQNDLEAFFNQPQSLNLIVDFNGNILRHNGAWSDLLDYSSRELVSRPFIQLVHPQDVEETLAVFSKLRDGEAVDGFVNRYYCRCGIYKDLRWSARSDIGRQLVYAVAIDITREKNAEDALKLSASVFTSADEGILSTDASGTILDVNAAFTEITGYDRSDVLGSNASVLNSGKQDTAFYNSLWETLQTTGMWRGEIWNRKKTGEVYPEMLTISAVEDKDGNVTNYIGLFSDISKLKAHEKQLEHLARYDKLTGLPNRVLLEDQMSQAMARARRHGHYMAIAFIDLDGFKTVNDTHGHAAGDELLVAMAKRLRSVLRTEDTLARIGGDEFVALITDLPSQTDCIGTLDRLLSIAAQEFNLEKASGPAAVSASIGVSFFPQDLPMEADQLERQADQAMYEAKLAGRNRYRFFDPLQDQQLACFYARIEDAGDALKNDQFQLFYQPKVDLESGEVIGCEALLRWQHPVRGLLSPADFLPPVEKHAHFALPLGDWVMETALKQIAAWQETGLDFPVSINASALQIASDDFEIKLRSQLGRYPEISPGKLEIELLETDAIKDFDHVSNVIRSCRDLGVTFAIDDFGTGYSSLAYLKQLPVNTLKIDQGFVRDSVNNPQDQEILKLIISFGQVFDLKVLAEGVETVAHAELLKTHGCRYAQGYAFAKPMPAAAVERWYRTWESGNPLGNSAPRRASAN</sequence>
<accession>A0A562TAG0</accession>
<dbReference type="Gene3D" id="3.30.450.20">
    <property type="entry name" value="PAS domain"/>
    <property type="match status" value="2"/>
</dbReference>
<evidence type="ECO:0000259" key="3">
    <source>
        <dbReference type="PROSITE" id="PS50112"/>
    </source>
</evidence>
<feature type="domain" description="PAC" evidence="4">
    <location>
        <begin position="530"/>
        <end position="582"/>
    </location>
</feature>
<dbReference type="Gene3D" id="3.40.190.10">
    <property type="entry name" value="Periplasmic binding protein-like II"/>
    <property type="match status" value="2"/>
</dbReference>
<dbReference type="CDD" id="cd01949">
    <property type="entry name" value="GGDEF"/>
    <property type="match status" value="1"/>
</dbReference>
<dbReference type="InterPro" id="IPR000700">
    <property type="entry name" value="PAS-assoc_C"/>
</dbReference>
<keyword evidence="2" id="KW-0732">Signal</keyword>
<dbReference type="CDD" id="cd00130">
    <property type="entry name" value="PAS"/>
    <property type="match status" value="2"/>
</dbReference>
<dbReference type="InterPro" id="IPR000014">
    <property type="entry name" value="PAS"/>
</dbReference>
<feature type="domain" description="EAL" evidence="5">
    <location>
        <begin position="759"/>
        <end position="1014"/>
    </location>
</feature>
<dbReference type="InterPro" id="IPR052155">
    <property type="entry name" value="Biofilm_reg_signaling"/>
</dbReference>
<protein>
    <submittedName>
        <fullName evidence="7">PAS domain S-box-containing protein/diguanylate cyclase (GGDEF)-like protein</fullName>
    </submittedName>
</protein>
<dbReference type="PANTHER" id="PTHR44757">
    <property type="entry name" value="DIGUANYLATE CYCLASE DGCP"/>
    <property type="match status" value="1"/>
</dbReference>
<dbReference type="CDD" id="cd01948">
    <property type="entry name" value="EAL"/>
    <property type="match status" value="1"/>
</dbReference>
<feature type="domain" description="PAS" evidence="3">
    <location>
        <begin position="457"/>
        <end position="503"/>
    </location>
</feature>
<dbReference type="SMART" id="SM00091">
    <property type="entry name" value="PAS"/>
    <property type="match status" value="2"/>
</dbReference>
<keyword evidence="1" id="KW-0812">Transmembrane</keyword>
<dbReference type="InterPro" id="IPR035965">
    <property type="entry name" value="PAS-like_dom_sf"/>
</dbReference>
<dbReference type="InterPro" id="IPR043128">
    <property type="entry name" value="Rev_trsase/Diguanyl_cyclase"/>
</dbReference>
<comment type="caution">
    <text evidence="7">The sequence shown here is derived from an EMBL/GenBank/DDBJ whole genome shotgun (WGS) entry which is preliminary data.</text>
</comment>
<dbReference type="Pfam" id="PF00563">
    <property type="entry name" value="EAL"/>
    <property type="match status" value="1"/>
</dbReference>
<dbReference type="InterPro" id="IPR001633">
    <property type="entry name" value="EAL_dom"/>
</dbReference>